<dbReference type="EMBL" id="QLTQ01000011">
    <property type="protein sequence ID" value="RAS45389.1"/>
    <property type="molecule type" value="Genomic_DNA"/>
</dbReference>
<evidence type="ECO:0000313" key="4">
    <source>
        <dbReference type="Proteomes" id="UP000254235"/>
    </source>
</evidence>
<name>A0A379GA69_9BACT</name>
<reference evidence="1 3" key="1">
    <citation type="submission" date="2018-06" db="EMBL/GenBank/DDBJ databases">
        <title>Genomic Encyclopedia of Archaeal and Bacterial Type Strains, Phase II (KMG-II): from individual species to whole genera.</title>
        <authorList>
            <person name="Goeker M."/>
        </authorList>
    </citation>
    <scope>NUCLEOTIDE SEQUENCE [LARGE SCALE GENOMIC DNA]</scope>
    <source>
        <strain evidence="1 3">DSM 18710</strain>
    </source>
</reference>
<dbReference type="EMBL" id="UGTP01000003">
    <property type="protein sequence ID" value="SUC37796.1"/>
    <property type="molecule type" value="Genomic_DNA"/>
</dbReference>
<dbReference type="Proteomes" id="UP000254235">
    <property type="component" value="Unassembled WGS sequence"/>
</dbReference>
<accession>A0A379GA69</accession>
<reference evidence="2 4" key="2">
    <citation type="submission" date="2018-06" db="EMBL/GenBank/DDBJ databases">
        <authorList>
            <consortium name="Pathogen Informatics"/>
            <person name="Doyle S."/>
        </authorList>
    </citation>
    <scope>NUCLEOTIDE SEQUENCE [LARGE SCALE GENOMIC DNA]</scope>
    <source>
        <strain evidence="2 4">NCTC13043</strain>
    </source>
</reference>
<keyword evidence="3" id="KW-1185">Reference proteome</keyword>
<evidence type="ECO:0000313" key="1">
    <source>
        <dbReference type="EMBL" id="RAS45389.1"/>
    </source>
</evidence>
<dbReference type="AlphaFoldDB" id="A0A379GA69"/>
<organism evidence="2 4">
    <name type="scientific">Prevotella pallens</name>
    <dbReference type="NCBI Taxonomy" id="60133"/>
    <lineage>
        <taxon>Bacteria</taxon>
        <taxon>Pseudomonadati</taxon>
        <taxon>Bacteroidota</taxon>
        <taxon>Bacteroidia</taxon>
        <taxon>Bacteroidales</taxon>
        <taxon>Prevotellaceae</taxon>
        <taxon>Prevotella</taxon>
    </lineage>
</organism>
<protein>
    <submittedName>
        <fullName evidence="2">Uncharacterized protein</fullName>
    </submittedName>
</protein>
<gene>
    <name evidence="1" type="ORF">BC673_1115</name>
    <name evidence="2" type="ORF">NCTC13043_02292</name>
</gene>
<evidence type="ECO:0000313" key="3">
    <source>
        <dbReference type="Proteomes" id="UP000249852"/>
    </source>
</evidence>
<sequence length="56" mass="6495">MEEVNRIGGEAERNQLKRRTELIGKPSLVVYHRKNVLSFEEIKHFFVGCNLNSPPL</sequence>
<dbReference type="Proteomes" id="UP000249852">
    <property type="component" value="Unassembled WGS sequence"/>
</dbReference>
<proteinExistence type="predicted"/>
<evidence type="ECO:0000313" key="2">
    <source>
        <dbReference type="EMBL" id="SUC37796.1"/>
    </source>
</evidence>
<dbReference type="RefSeq" id="WP_006045901.1">
    <property type="nucleotide sequence ID" value="NZ_CAUSOK010000004.1"/>
</dbReference>